<proteinExistence type="predicted"/>
<dbReference type="Proteomes" id="UP000199361">
    <property type="component" value="Unassembled WGS sequence"/>
</dbReference>
<protein>
    <submittedName>
        <fullName evidence="2">Uncharacterized protein</fullName>
    </submittedName>
</protein>
<feature type="region of interest" description="Disordered" evidence="1">
    <location>
        <begin position="1"/>
        <end position="28"/>
    </location>
</feature>
<reference evidence="2 3" key="1">
    <citation type="submission" date="2016-10" db="EMBL/GenBank/DDBJ databases">
        <authorList>
            <person name="de Groot N.N."/>
        </authorList>
    </citation>
    <scope>NUCLEOTIDE SEQUENCE [LARGE SCALE GENOMIC DNA]</scope>
    <source>
        <strain evidence="2 3">CGMCC 4.5598</strain>
    </source>
</reference>
<name>A0A1I0LWJ1_9ACTN</name>
<evidence type="ECO:0000256" key="1">
    <source>
        <dbReference type="SAM" id="MobiDB-lite"/>
    </source>
</evidence>
<sequence length="86" mass="9792">MPRTRRPRRADPRENRGKSNARKLAAAEASGDWREYYVIASQWVMAEAKHIGYIDPAKENDIYRALAAPLASAAKRLNEQTWSLHA</sequence>
<dbReference type="AlphaFoldDB" id="A0A1I0LWJ1"/>
<dbReference type="EMBL" id="FOHX01000027">
    <property type="protein sequence ID" value="SEU46695.1"/>
    <property type="molecule type" value="Genomic_DNA"/>
</dbReference>
<accession>A0A1I0LWJ1</accession>
<dbReference type="STRING" id="568860.SAMN05421811_127122"/>
<evidence type="ECO:0000313" key="2">
    <source>
        <dbReference type="EMBL" id="SEU46695.1"/>
    </source>
</evidence>
<evidence type="ECO:0000313" key="3">
    <source>
        <dbReference type="Proteomes" id="UP000199361"/>
    </source>
</evidence>
<organism evidence="2 3">
    <name type="scientific">Nonomuraea wenchangensis</name>
    <dbReference type="NCBI Taxonomy" id="568860"/>
    <lineage>
        <taxon>Bacteria</taxon>
        <taxon>Bacillati</taxon>
        <taxon>Actinomycetota</taxon>
        <taxon>Actinomycetes</taxon>
        <taxon>Streptosporangiales</taxon>
        <taxon>Streptosporangiaceae</taxon>
        <taxon>Nonomuraea</taxon>
    </lineage>
</organism>
<dbReference type="RefSeq" id="WP_143082643.1">
    <property type="nucleotide sequence ID" value="NZ_FOHX01000027.1"/>
</dbReference>
<keyword evidence="3" id="KW-1185">Reference proteome</keyword>
<gene>
    <name evidence="2" type="ORF">SAMN05421811_127122</name>
</gene>